<dbReference type="PANTHER" id="PTHR45978">
    <property type="entry name" value="SPX DOMAIN-CONTAINING PROTEIN 3"/>
    <property type="match status" value="1"/>
</dbReference>
<dbReference type="OrthoDB" id="6493944at2759"/>
<feature type="domain" description="SPX" evidence="3">
    <location>
        <begin position="1"/>
        <end position="167"/>
    </location>
</feature>
<reference evidence="5" key="3">
    <citation type="submission" date="2019-09" db="EMBL/GenBank/DDBJ databases">
        <authorList>
            <person name="Gao Z."/>
        </authorList>
    </citation>
    <scope>NUCLEOTIDE SEQUENCE</scope>
    <source>
        <tissue evidence="5">Leaves</tissue>
    </source>
</reference>
<dbReference type="EMBL" id="RXIC02000026">
    <property type="protein sequence ID" value="KAB1204601.1"/>
    <property type="molecule type" value="Genomic_DNA"/>
</dbReference>
<protein>
    <submittedName>
        <fullName evidence="5">SPX domain-containing protein 2</fullName>
    </submittedName>
</protein>
<dbReference type="AlphaFoldDB" id="A0A6A1UX01"/>
<feature type="region of interest" description="Disordered" evidence="2">
    <location>
        <begin position="39"/>
        <end position="68"/>
    </location>
</feature>
<evidence type="ECO:0000313" key="5">
    <source>
        <dbReference type="EMBL" id="KAB1204616.1"/>
    </source>
</evidence>
<dbReference type="InterPro" id="IPR004331">
    <property type="entry name" value="SPX_dom"/>
</dbReference>
<evidence type="ECO:0000259" key="3">
    <source>
        <dbReference type="PROSITE" id="PS51382"/>
    </source>
</evidence>
<keyword evidence="1" id="KW-0175">Coiled coil</keyword>
<comment type="caution">
    <text evidence="5">The sequence shown here is derived from an EMBL/GenBank/DDBJ whole genome shotgun (WGS) entry which is preliminary data.</text>
</comment>
<reference evidence="5 6" key="2">
    <citation type="journal article" date="2019" name="Plant Biotechnol. J.">
        <title>The red bayberry genome and genetic basis of sex determination.</title>
        <authorList>
            <person name="Jia H.M."/>
            <person name="Jia H.J."/>
            <person name="Cai Q.L."/>
            <person name="Wang Y."/>
            <person name="Zhao H.B."/>
            <person name="Yang W.F."/>
            <person name="Wang G.Y."/>
            <person name="Li Y.H."/>
            <person name="Zhan D.L."/>
            <person name="Shen Y.T."/>
            <person name="Niu Q.F."/>
            <person name="Chang L."/>
            <person name="Qiu J."/>
            <person name="Zhao L."/>
            <person name="Xie H.B."/>
            <person name="Fu W.Y."/>
            <person name="Jin J."/>
            <person name="Li X.W."/>
            <person name="Jiao Y."/>
            <person name="Zhou C.C."/>
            <person name="Tu T."/>
            <person name="Chai C.Y."/>
            <person name="Gao J.L."/>
            <person name="Fan L.J."/>
            <person name="van de Weg E."/>
            <person name="Wang J.Y."/>
            <person name="Gao Z.S."/>
        </authorList>
    </citation>
    <scope>NUCLEOTIDE SEQUENCE [LARGE SCALE GENOMIC DNA]</scope>
    <source>
        <tissue evidence="5">Leaves</tissue>
    </source>
</reference>
<accession>A0A6A1UX01</accession>
<dbReference type="EMBL" id="RXIC02000026">
    <property type="protein sequence ID" value="KAB1204616.1"/>
    <property type="molecule type" value="Genomic_DNA"/>
</dbReference>
<feature type="region of interest" description="Disordered" evidence="2">
    <location>
        <begin position="198"/>
        <end position="223"/>
    </location>
</feature>
<dbReference type="PROSITE" id="PS51382">
    <property type="entry name" value="SPX"/>
    <property type="match status" value="1"/>
</dbReference>
<evidence type="ECO:0000256" key="1">
    <source>
        <dbReference type="SAM" id="Coils"/>
    </source>
</evidence>
<name>A0A6A1UX01_9ROSI</name>
<sequence length="289" mass="33413">MKFWKNLSSLIEETLPEWRDKFLSYKDLKKQLKLIYPKDEAQMPPDKRPRLDLDSDPKAEGPDSKTEVTKEVDDFVRLLEQEIEKFNGFFVEKEEEYVIRLKELQDRIEKAKDSNEESIQVGREVVDFHGEMVLLENYSALNYTGLVKILKKYEKRSGALIRLPFIQRILQQPFFTTDVLNKLVKECESILDQIFSKNDPSGPLEATNEEKGSDAKAVTGSKQNHLKVPKELEEIKHMESTYMKLTLSALRVLKEMRSGSSTVNLFSLPPLQNNTMEPNNITVLEEAAK</sequence>
<dbReference type="Pfam" id="PF03105">
    <property type="entry name" value="SPX"/>
    <property type="match status" value="1"/>
</dbReference>
<dbReference type="Proteomes" id="UP000516437">
    <property type="component" value="Chromosome 8"/>
</dbReference>
<dbReference type="InterPro" id="IPR031142">
    <property type="entry name" value="SPX_prot"/>
</dbReference>
<dbReference type="CDD" id="cd14481">
    <property type="entry name" value="SPX_AtSPX1_like"/>
    <property type="match status" value="1"/>
</dbReference>
<evidence type="ECO:0000313" key="6">
    <source>
        <dbReference type="Proteomes" id="UP000516437"/>
    </source>
</evidence>
<organism evidence="5 6">
    <name type="scientific">Morella rubra</name>
    <name type="common">Chinese bayberry</name>
    <dbReference type="NCBI Taxonomy" id="262757"/>
    <lineage>
        <taxon>Eukaryota</taxon>
        <taxon>Viridiplantae</taxon>
        <taxon>Streptophyta</taxon>
        <taxon>Embryophyta</taxon>
        <taxon>Tracheophyta</taxon>
        <taxon>Spermatophyta</taxon>
        <taxon>Magnoliopsida</taxon>
        <taxon>eudicotyledons</taxon>
        <taxon>Gunneridae</taxon>
        <taxon>Pentapetalae</taxon>
        <taxon>rosids</taxon>
        <taxon>fabids</taxon>
        <taxon>Fagales</taxon>
        <taxon>Myricaceae</taxon>
        <taxon>Morella</taxon>
    </lineage>
</organism>
<gene>
    <name evidence="4" type="ORF">CJ030_MR8G012673</name>
    <name evidence="5" type="ORF">CJ030_MR8G012688</name>
</gene>
<dbReference type="PANTHER" id="PTHR45978:SF3">
    <property type="entry name" value="SPX DOMAIN-CONTAINING PROTEIN 1-LIKE"/>
    <property type="match status" value="1"/>
</dbReference>
<feature type="coiled-coil region" evidence="1">
    <location>
        <begin position="94"/>
        <end position="121"/>
    </location>
</feature>
<dbReference type="GO" id="GO:0016036">
    <property type="term" value="P:cellular response to phosphate starvation"/>
    <property type="evidence" value="ECO:0007669"/>
    <property type="project" value="InterPro"/>
</dbReference>
<proteinExistence type="predicted"/>
<keyword evidence="6" id="KW-1185">Reference proteome</keyword>
<evidence type="ECO:0000313" key="4">
    <source>
        <dbReference type="EMBL" id="KAB1204601.1"/>
    </source>
</evidence>
<reference evidence="5" key="1">
    <citation type="submission" date="2018-07" db="EMBL/GenBank/DDBJ databases">
        <authorList>
            <person name="Gao Z.-S."/>
            <person name="Jia H.-M."/>
            <person name="Jia H.-J."/>
            <person name="Cai Q.-L."/>
            <person name="Wang Y."/>
            <person name="Zhao H.-B."/>
        </authorList>
    </citation>
    <scope>NUCLEOTIDE SEQUENCE</scope>
    <source>
        <tissue evidence="5">Leaves</tissue>
    </source>
</reference>
<evidence type="ECO:0000256" key="2">
    <source>
        <dbReference type="SAM" id="MobiDB-lite"/>
    </source>
</evidence>